<feature type="domain" description="Formamidopyrimidine-DNA glycosylase catalytic" evidence="22">
    <location>
        <begin position="24"/>
        <end position="133"/>
    </location>
</feature>
<dbReference type="GO" id="GO:0003684">
    <property type="term" value="F:damaged DNA binding"/>
    <property type="evidence" value="ECO:0007669"/>
    <property type="project" value="InterPro"/>
</dbReference>
<evidence type="ECO:0000256" key="10">
    <source>
        <dbReference type="ARBA" id="ARBA00022771"/>
    </source>
</evidence>
<dbReference type="SMART" id="SM00898">
    <property type="entry name" value="Fapy_DNA_glyco"/>
    <property type="match status" value="1"/>
</dbReference>
<evidence type="ECO:0000256" key="20">
    <source>
        <dbReference type="PROSITE-ProRule" id="PRU00391"/>
    </source>
</evidence>
<evidence type="ECO:0000256" key="12">
    <source>
        <dbReference type="ARBA" id="ARBA00022833"/>
    </source>
</evidence>
<evidence type="ECO:0000256" key="15">
    <source>
        <dbReference type="ARBA" id="ARBA00023239"/>
    </source>
</evidence>
<evidence type="ECO:0000256" key="8">
    <source>
        <dbReference type="ARBA" id="ARBA00022723"/>
    </source>
</evidence>
<dbReference type="SUPFAM" id="SSF46946">
    <property type="entry name" value="S13-like H2TH domain"/>
    <property type="match status" value="1"/>
</dbReference>
<evidence type="ECO:0000256" key="14">
    <source>
        <dbReference type="ARBA" id="ARBA00023204"/>
    </source>
</evidence>
<evidence type="ECO:0000256" key="13">
    <source>
        <dbReference type="ARBA" id="ARBA00023125"/>
    </source>
</evidence>
<comment type="caution">
    <text evidence="23">The sequence shown here is derived from an EMBL/GenBank/DDBJ whole genome shotgun (WGS) entry which is preliminary data.</text>
</comment>
<dbReference type="Pfam" id="PF01149">
    <property type="entry name" value="Fapy_DNA_glyco"/>
    <property type="match status" value="1"/>
</dbReference>
<comment type="catalytic activity">
    <reaction evidence="19">
        <text>2'-deoxyribonucleotide-(2'-deoxyribose 5'-phosphate)-2'-deoxyribonucleotide-DNA = a 3'-end 2'-deoxyribonucleotide-(2,3-dehydro-2,3-deoxyribose 5'-phosphate)-DNA + a 5'-end 5'-phospho-2'-deoxyribonucleoside-DNA + H(+)</text>
        <dbReference type="Rhea" id="RHEA:66592"/>
        <dbReference type="Rhea" id="RHEA-COMP:13180"/>
        <dbReference type="Rhea" id="RHEA-COMP:16897"/>
        <dbReference type="Rhea" id="RHEA-COMP:17067"/>
        <dbReference type="ChEBI" id="CHEBI:15378"/>
        <dbReference type="ChEBI" id="CHEBI:136412"/>
        <dbReference type="ChEBI" id="CHEBI:157695"/>
        <dbReference type="ChEBI" id="CHEBI:167181"/>
        <dbReference type="EC" id="4.2.99.18"/>
    </reaction>
</comment>
<comment type="subunit">
    <text evidence="4">Monomer.</text>
</comment>
<keyword evidence="11 23" id="KW-0378">Hydrolase</keyword>
<keyword evidence="8" id="KW-0479">Metal-binding</keyword>
<dbReference type="PANTHER" id="PTHR22993:SF9">
    <property type="entry name" value="FORMAMIDOPYRIMIDINE-DNA GLYCOSYLASE"/>
    <property type="match status" value="1"/>
</dbReference>
<keyword evidence="9" id="KW-0227">DNA damage</keyword>
<dbReference type="Pfam" id="PF06831">
    <property type="entry name" value="H2TH"/>
    <property type="match status" value="1"/>
</dbReference>
<evidence type="ECO:0000259" key="21">
    <source>
        <dbReference type="PROSITE" id="PS51066"/>
    </source>
</evidence>
<dbReference type="InterPro" id="IPR015887">
    <property type="entry name" value="DNA_glyclase_Znf_dom_DNA_BS"/>
</dbReference>
<dbReference type="SUPFAM" id="SSF57716">
    <property type="entry name" value="Glucocorticoid receptor-like (DNA-binding domain)"/>
    <property type="match status" value="1"/>
</dbReference>
<dbReference type="InterPro" id="IPR015886">
    <property type="entry name" value="H2TH_FPG"/>
</dbReference>
<keyword evidence="12" id="KW-0862">Zinc</keyword>
<evidence type="ECO:0000313" key="23">
    <source>
        <dbReference type="EMBL" id="HED11599.1"/>
    </source>
</evidence>
<dbReference type="Pfam" id="PF06827">
    <property type="entry name" value="zf-FPG_IleRS"/>
    <property type="match status" value="1"/>
</dbReference>
<dbReference type="EMBL" id="DRLD01000367">
    <property type="protein sequence ID" value="HED11599.1"/>
    <property type="molecule type" value="Genomic_DNA"/>
</dbReference>
<dbReference type="PROSITE" id="PS51066">
    <property type="entry name" value="ZF_FPG_2"/>
    <property type="match status" value="1"/>
</dbReference>
<gene>
    <name evidence="23" type="primary">mutM</name>
    <name evidence="23" type="ORF">ENJ10_12985</name>
</gene>
<evidence type="ECO:0000256" key="16">
    <source>
        <dbReference type="ARBA" id="ARBA00023268"/>
    </source>
</evidence>
<dbReference type="InterPro" id="IPR010663">
    <property type="entry name" value="Znf_FPG/IleRS"/>
</dbReference>
<dbReference type="EC" id="3.2.2.23" evidence="5"/>
<evidence type="ECO:0000256" key="11">
    <source>
        <dbReference type="ARBA" id="ARBA00022801"/>
    </source>
</evidence>
<protein>
    <recommendedName>
        <fullName evidence="7">Formamidopyrimidine-DNA glycosylase</fullName>
        <ecNumber evidence="5">3.2.2.23</ecNumber>
        <ecNumber evidence="6">4.2.99.18</ecNumber>
    </recommendedName>
    <alternativeName>
        <fullName evidence="18">DNA-(apurinic or apyrimidinic site) lyase MutM</fullName>
    </alternativeName>
</protein>
<dbReference type="SMART" id="SM01232">
    <property type="entry name" value="H2TH"/>
    <property type="match status" value="1"/>
</dbReference>
<dbReference type="Gene3D" id="3.20.190.10">
    <property type="entry name" value="MutM-like, N-terminal"/>
    <property type="match status" value="1"/>
</dbReference>
<evidence type="ECO:0000256" key="9">
    <source>
        <dbReference type="ARBA" id="ARBA00022763"/>
    </source>
</evidence>
<dbReference type="PROSITE" id="PS51068">
    <property type="entry name" value="FPG_CAT"/>
    <property type="match status" value="1"/>
</dbReference>
<dbReference type="GO" id="GO:0008270">
    <property type="term" value="F:zinc ion binding"/>
    <property type="evidence" value="ECO:0007669"/>
    <property type="project" value="UniProtKB-KW"/>
</dbReference>
<dbReference type="Gene3D" id="1.10.8.50">
    <property type="match status" value="1"/>
</dbReference>
<dbReference type="InterPro" id="IPR000214">
    <property type="entry name" value="Znf_DNA_glyclase/AP_lyase"/>
</dbReference>
<evidence type="ECO:0000259" key="22">
    <source>
        <dbReference type="PROSITE" id="PS51068"/>
    </source>
</evidence>
<dbReference type="GO" id="GO:0034039">
    <property type="term" value="F:8-oxo-7,8-dihydroguanine DNA N-glycosylase activity"/>
    <property type="evidence" value="ECO:0007669"/>
    <property type="project" value="TreeGrafter"/>
</dbReference>
<name>A0A7V1LP40_CALAY</name>
<keyword evidence="13" id="KW-0238">DNA-binding</keyword>
<dbReference type="SUPFAM" id="SSF81624">
    <property type="entry name" value="N-terminal domain of MutM-like DNA repair proteins"/>
    <property type="match status" value="1"/>
</dbReference>
<comment type="similarity">
    <text evidence="3">Belongs to the FPG family.</text>
</comment>
<evidence type="ECO:0000256" key="3">
    <source>
        <dbReference type="ARBA" id="ARBA00009409"/>
    </source>
</evidence>
<dbReference type="PANTHER" id="PTHR22993">
    <property type="entry name" value="FORMAMIDOPYRIMIDINE-DNA GLYCOSYLASE"/>
    <property type="match status" value="1"/>
</dbReference>
<dbReference type="NCBIfam" id="TIGR00577">
    <property type="entry name" value="fpg"/>
    <property type="match status" value="1"/>
</dbReference>
<dbReference type="InterPro" id="IPR035937">
    <property type="entry name" value="FPG_N"/>
</dbReference>
<keyword evidence="15 23" id="KW-0456">Lyase</keyword>
<dbReference type="FunFam" id="1.10.8.50:FF:000003">
    <property type="entry name" value="Formamidopyrimidine-DNA glycosylase"/>
    <property type="match status" value="1"/>
</dbReference>
<dbReference type="EC" id="4.2.99.18" evidence="6"/>
<dbReference type="CDD" id="cd08966">
    <property type="entry name" value="EcFpg-like_N"/>
    <property type="match status" value="1"/>
</dbReference>
<feature type="domain" description="FPG-type" evidence="21">
    <location>
        <begin position="252"/>
        <end position="286"/>
    </location>
</feature>
<evidence type="ECO:0000256" key="19">
    <source>
        <dbReference type="ARBA" id="ARBA00044632"/>
    </source>
</evidence>
<keyword evidence="17 23" id="KW-0326">Glycosidase</keyword>
<dbReference type="GO" id="GO:0140078">
    <property type="term" value="F:class I DNA-(apurinic or apyrimidinic site) endonuclease activity"/>
    <property type="evidence" value="ECO:0007669"/>
    <property type="project" value="UniProtKB-EC"/>
</dbReference>
<evidence type="ECO:0000256" key="7">
    <source>
        <dbReference type="ARBA" id="ARBA00016240"/>
    </source>
</evidence>
<evidence type="ECO:0000256" key="4">
    <source>
        <dbReference type="ARBA" id="ARBA00011245"/>
    </source>
</evidence>
<dbReference type="AlphaFoldDB" id="A0A7V1LP40"/>
<dbReference type="InterPro" id="IPR020629">
    <property type="entry name" value="FPG_Glyclase"/>
</dbReference>
<keyword evidence="10 20" id="KW-0863">Zinc-finger</keyword>
<dbReference type="NCBIfam" id="NF002211">
    <property type="entry name" value="PRK01103.1"/>
    <property type="match status" value="1"/>
</dbReference>
<dbReference type="PROSITE" id="PS01242">
    <property type="entry name" value="ZF_FPG_1"/>
    <property type="match status" value="1"/>
</dbReference>
<evidence type="ECO:0000256" key="18">
    <source>
        <dbReference type="ARBA" id="ARBA00030638"/>
    </source>
</evidence>
<dbReference type="InterPro" id="IPR012319">
    <property type="entry name" value="FPG_cat"/>
</dbReference>
<evidence type="ECO:0000256" key="6">
    <source>
        <dbReference type="ARBA" id="ARBA00012720"/>
    </source>
</evidence>
<sequence>MSDTILTLFSITALVKNIPEKKMPELPEVETVARELRAVLPGKKIRSLELYWEKTFEHQDAPPLPGQRFGTIGRQGKYLLLNLDKSVLVIHLRMTGQLLVRRSGQQARHSHDRVRFLLDDGLELIFRDSRKFGRIRHVLSAEPLLRKLGTDAMDQKLTAALFGSMLQKSAMNIKAFLLSQKYIAGLGNIYVDEALFLSALHPLTPAREVSGAEPLFNNIRLVLQRSIDNMGSTISDYRNTKGNEGLNQRYFNVYGRQGLPCKKCGGPIEKIRVAGRGTHICPRCQQRGKT</sequence>
<evidence type="ECO:0000256" key="5">
    <source>
        <dbReference type="ARBA" id="ARBA00012024"/>
    </source>
</evidence>
<reference evidence="23" key="1">
    <citation type="journal article" date="2020" name="mSystems">
        <title>Genome- and Community-Level Interaction Insights into Carbon Utilization and Element Cycling Functions of Hydrothermarchaeota in Hydrothermal Sediment.</title>
        <authorList>
            <person name="Zhou Z."/>
            <person name="Liu Y."/>
            <person name="Xu W."/>
            <person name="Pan J."/>
            <person name="Luo Z.H."/>
            <person name="Li M."/>
        </authorList>
    </citation>
    <scope>NUCLEOTIDE SEQUENCE [LARGE SCALE GENOMIC DNA]</scope>
    <source>
        <strain evidence="23">HyVt-456</strain>
    </source>
</reference>
<dbReference type="GO" id="GO:0006284">
    <property type="term" value="P:base-excision repair"/>
    <property type="evidence" value="ECO:0007669"/>
    <property type="project" value="InterPro"/>
</dbReference>
<dbReference type="Proteomes" id="UP000886005">
    <property type="component" value="Unassembled WGS sequence"/>
</dbReference>
<keyword evidence="16" id="KW-0511">Multifunctional enzyme</keyword>
<keyword evidence="14" id="KW-0234">DNA repair</keyword>
<comment type="cofactor">
    <cofactor evidence="2">
        <name>Zn(2+)</name>
        <dbReference type="ChEBI" id="CHEBI:29105"/>
    </cofactor>
</comment>
<evidence type="ECO:0000256" key="1">
    <source>
        <dbReference type="ARBA" id="ARBA00001668"/>
    </source>
</evidence>
<evidence type="ECO:0000256" key="17">
    <source>
        <dbReference type="ARBA" id="ARBA00023295"/>
    </source>
</evidence>
<dbReference type="InterPro" id="IPR010979">
    <property type="entry name" value="Ribosomal_uS13-like_H2TH"/>
</dbReference>
<comment type="catalytic activity">
    <reaction evidence="1">
        <text>Hydrolysis of DNA containing ring-opened 7-methylguanine residues, releasing 2,6-diamino-4-hydroxy-5-(N-methyl)formamidopyrimidine.</text>
        <dbReference type="EC" id="3.2.2.23"/>
    </reaction>
</comment>
<proteinExistence type="inferred from homology"/>
<evidence type="ECO:0000256" key="2">
    <source>
        <dbReference type="ARBA" id="ARBA00001947"/>
    </source>
</evidence>
<accession>A0A7V1LP40</accession>
<organism evidence="23">
    <name type="scientific">Caldithrix abyssi</name>
    <dbReference type="NCBI Taxonomy" id="187145"/>
    <lineage>
        <taxon>Bacteria</taxon>
        <taxon>Pseudomonadati</taxon>
        <taxon>Calditrichota</taxon>
        <taxon>Calditrichia</taxon>
        <taxon>Calditrichales</taxon>
        <taxon>Calditrichaceae</taxon>
        <taxon>Caldithrix</taxon>
    </lineage>
</organism>